<gene>
    <name evidence="6" type="ORF">SU48_09940</name>
</gene>
<dbReference type="KEGG" id="dpu:SU48_09940"/>
<keyword evidence="2" id="KW-0238">DNA-binding</keyword>
<dbReference type="Gene3D" id="1.10.10.10">
    <property type="entry name" value="Winged helix-like DNA-binding domain superfamily/Winged helix DNA-binding domain"/>
    <property type="match status" value="1"/>
</dbReference>
<dbReference type="SUPFAM" id="SSF55781">
    <property type="entry name" value="GAF domain-like"/>
    <property type="match status" value="1"/>
</dbReference>
<dbReference type="InterPro" id="IPR050707">
    <property type="entry name" value="HTH_MetabolicPath_Reg"/>
</dbReference>
<dbReference type="Gene3D" id="3.30.450.40">
    <property type="match status" value="1"/>
</dbReference>
<evidence type="ECO:0000313" key="7">
    <source>
        <dbReference type="Proteomes" id="UP000077363"/>
    </source>
</evidence>
<name>A0A172TAI2_9DEIO</name>
<keyword evidence="3" id="KW-0804">Transcription</keyword>
<evidence type="ECO:0000256" key="1">
    <source>
        <dbReference type="ARBA" id="ARBA00023015"/>
    </source>
</evidence>
<protein>
    <submittedName>
        <fullName evidence="6">IclR family transcriptional regulator</fullName>
    </submittedName>
</protein>
<dbReference type="InterPro" id="IPR014757">
    <property type="entry name" value="Tscrpt_reg_IclR_C"/>
</dbReference>
<dbReference type="Proteomes" id="UP000077363">
    <property type="component" value="Chromosome"/>
</dbReference>
<evidence type="ECO:0000259" key="5">
    <source>
        <dbReference type="PROSITE" id="PS51078"/>
    </source>
</evidence>
<dbReference type="PROSITE" id="PS51077">
    <property type="entry name" value="HTH_ICLR"/>
    <property type="match status" value="1"/>
</dbReference>
<dbReference type="PANTHER" id="PTHR30136">
    <property type="entry name" value="HELIX-TURN-HELIX TRANSCRIPTIONAL REGULATOR, ICLR FAMILY"/>
    <property type="match status" value="1"/>
</dbReference>
<dbReference type="GO" id="GO:0003700">
    <property type="term" value="F:DNA-binding transcription factor activity"/>
    <property type="evidence" value="ECO:0007669"/>
    <property type="project" value="TreeGrafter"/>
</dbReference>
<organism evidence="6 7">
    <name type="scientific">Deinococcus puniceus</name>
    <dbReference type="NCBI Taxonomy" id="1182568"/>
    <lineage>
        <taxon>Bacteria</taxon>
        <taxon>Thermotogati</taxon>
        <taxon>Deinococcota</taxon>
        <taxon>Deinococci</taxon>
        <taxon>Deinococcales</taxon>
        <taxon>Deinococcaceae</taxon>
        <taxon>Deinococcus</taxon>
    </lineage>
</organism>
<keyword evidence="7" id="KW-1185">Reference proteome</keyword>
<dbReference type="AlphaFoldDB" id="A0A172TAI2"/>
<dbReference type="InterPro" id="IPR029016">
    <property type="entry name" value="GAF-like_dom_sf"/>
</dbReference>
<proteinExistence type="predicted"/>
<reference evidence="6 7" key="1">
    <citation type="submission" date="2015-01" db="EMBL/GenBank/DDBJ databases">
        <title>Deinococcus puniceus/DY1/ whole genome sequencing.</title>
        <authorList>
            <person name="Kim M.K."/>
            <person name="Srinivasan S."/>
            <person name="Lee J.-J."/>
        </authorList>
    </citation>
    <scope>NUCLEOTIDE SEQUENCE [LARGE SCALE GENOMIC DNA]</scope>
    <source>
        <strain evidence="6 7">DY1</strain>
    </source>
</reference>
<evidence type="ECO:0000313" key="6">
    <source>
        <dbReference type="EMBL" id="ANE44045.1"/>
    </source>
</evidence>
<feature type="domain" description="HTH iclR-type" evidence="4">
    <location>
        <begin position="19"/>
        <end position="78"/>
    </location>
</feature>
<dbReference type="InterPro" id="IPR036388">
    <property type="entry name" value="WH-like_DNA-bd_sf"/>
</dbReference>
<keyword evidence="1" id="KW-0805">Transcription regulation</keyword>
<dbReference type="SUPFAM" id="SSF46785">
    <property type="entry name" value="Winged helix' DNA-binding domain"/>
    <property type="match status" value="1"/>
</dbReference>
<dbReference type="OrthoDB" id="9791752at2"/>
<sequence>MTGPARRPGRTRTGDTEPVRTLERGLTVLRVLGQHGPLTLGDAARHAGLNASTTYRLLHTLQAQGFAQESAGLWRVGVQAFATGQAYLGAGGLIPAARGEMQALVAELGETVNLAVLQAPDVVYVHQEEGRGLMRMFTQIGARVPLHCTGAGKALLAWQPAEEVRRAVADMSFQAFTPHTLTMPAAYLTELEAVRRAGYALDNEERELGVRCVAVPVLDGGGQTVAALSLSAPSSRLPDARVPELAARLQRASQSISEAETTRDAAL</sequence>
<dbReference type="Pfam" id="PF01614">
    <property type="entry name" value="IclR_C"/>
    <property type="match status" value="1"/>
</dbReference>
<dbReference type="STRING" id="1182568.SU48_09940"/>
<dbReference type="RefSeq" id="WP_064015122.1">
    <property type="nucleotide sequence ID" value="NZ_CP011387.1"/>
</dbReference>
<dbReference type="GO" id="GO:0045892">
    <property type="term" value="P:negative regulation of DNA-templated transcription"/>
    <property type="evidence" value="ECO:0007669"/>
    <property type="project" value="TreeGrafter"/>
</dbReference>
<dbReference type="Pfam" id="PF09339">
    <property type="entry name" value="HTH_IclR"/>
    <property type="match status" value="1"/>
</dbReference>
<dbReference type="PROSITE" id="PS51078">
    <property type="entry name" value="ICLR_ED"/>
    <property type="match status" value="1"/>
</dbReference>
<dbReference type="PANTHER" id="PTHR30136:SF24">
    <property type="entry name" value="HTH-TYPE TRANSCRIPTIONAL REPRESSOR ALLR"/>
    <property type="match status" value="1"/>
</dbReference>
<dbReference type="InterPro" id="IPR036390">
    <property type="entry name" value="WH_DNA-bd_sf"/>
</dbReference>
<evidence type="ECO:0000256" key="3">
    <source>
        <dbReference type="ARBA" id="ARBA00023163"/>
    </source>
</evidence>
<dbReference type="GO" id="GO:0003677">
    <property type="term" value="F:DNA binding"/>
    <property type="evidence" value="ECO:0007669"/>
    <property type="project" value="UniProtKB-KW"/>
</dbReference>
<dbReference type="EMBL" id="CP011387">
    <property type="protein sequence ID" value="ANE44045.1"/>
    <property type="molecule type" value="Genomic_DNA"/>
</dbReference>
<accession>A0A172TAI2</accession>
<dbReference type="PATRIC" id="fig|1182568.3.peg.2070"/>
<feature type="domain" description="IclR-ED" evidence="5">
    <location>
        <begin position="79"/>
        <end position="262"/>
    </location>
</feature>
<dbReference type="SMART" id="SM00346">
    <property type="entry name" value="HTH_ICLR"/>
    <property type="match status" value="1"/>
</dbReference>
<evidence type="ECO:0000256" key="2">
    <source>
        <dbReference type="ARBA" id="ARBA00023125"/>
    </source>
</evidence>
<evidence type="ECO:0000259" key="4">
    <source>
        <dbReference type="PROSITE" id="PS51077"/>
    </source>
</evidence>
<dbReference type="InterPro" id="IPR005471">
    <property type="entry name" value="Tscrpt_reg_IclR_N"/>
</dbReference>